<proteinExistence type="predicted"/>
<evidence type="ECO:0000313" key="4">
    <source>
        <dbReference type="Proteomes" id="UP000011083"/>
    </source>
</evidence>
<dbReference type="Proteomes" id="UP000011083">
    <property type="component" value="Unassembled WGS sequence"/>
</dbReference>
<feature type="region of interest" description="Disordered" evidence="1">
    <location>
        <begin position="1"/>
        <end position="42"/>
    </location>
</feature>
<accession>L8GFK7</accession>
<protein>
    <recommendedName>
        <fullName evidence="5">Transmembrane protein</fullName>
    </recommendedName>
</protein>
<dbReference type="AlphaFoldDB" id="L8GFK7"/>
<feature type="transmembrane region" description="Helical" evidence="2">
    <location>
        <begin position="382"/>
        <end position="401"/>
    </location>
</feature>
<keyword evidence="2" id="KW-0812">Transmembrane</keyword>
<evidence type="ECO:0008006" key="5">
    <source>
        <dbReference type="Google" id="ProtNLM"/>
    </source>
</evidence>
<feature type="transmembrane region" description="Helical" evidence="2">
    <location>
        <begin position="288"/>
        <end position="307"/>
    </location>
</feature>
<organism evidence="3 4">
    <name type="scientific">Acanthamoeba castellanii (strain ATCC 30010 / Neff)</name>
    <dbReference type="NCBI Taxonomy" id="1257118"/>
    <lineage>
        <taxon>Eukaryota</taxon>
        <taxon>Amoebozoa</taxon>
        <taxon>Discosea</taxon>
        <taxon>Longamoebia</taxon>
        <taxon>Centramoebida</taxon>
        <taxon>Acanthamoebidae</taxon>
        <taxon>Acanthamoeba</taxon>
    </lineage>
</organism>
<reference evidence="3 4" key="1">
    <citation type="journal article" date="2013" name="Genome Biol.">
        <title>Genome of Acanthamoeba castellanii highlights extensive lateral gene transfer and early evolution of tyrosine kinase signaling.</title>
        <authorList>
            <person name="Clarke M."/>
            <person name="Lohan A.J."/>
            <person name="Liu B."/>
            <person name="Lagkouvardos I."/>
            <person name="Roy S."/>
            <person name="Zafar N."/>
            <person name="Bertelli C."/>
            <person name="Schilde C."/>
            <person name="Kianianmomeni A."/>
            <person name="Burglin T.R."/>
            <person name="Frech C."/>
            <person name="Turcotte B."/>
            <person name="Kopec K.O."/>
            <person name="Synnott J.M."/>
            <person name="Choo C."/>
            <person name="Paponov I."/>
            <person name="Finkler A."/>
            <person name="Soon Heng Tan C."/>
            <person name="Hutchins A.P."/>
            <person name="Weinmeier T."/>
            <person name="Rattei T."/>
            <person name="Chu J.S."/>
            <person name="Gimenez G."/>
            <person name="Irimia M."/>
            <person name="Rigden D.J."/>
            <person name="Fitzpatrick D.A."/>
            <person name="Lorenzo-Morales J."/>
            <person name="Bateman A."/>
            <person name="Chiu C.H."/>
            <person name="Tang P."/>
            <person name="Hegemann P."/>
            <person name="Fromm H."/>
            <person name="Raoult D."/>
            <person name="Greub G."/>
            <person name="Miranda-Saavedra D."/>
            <person name="Chen N."/>
            <person name="Nash P."/>
            <person name="Ginger M.L."/>
            <person name="Horn M."/>
            <person name="Schaap P."/>
            <person name="Caler L."/>
            <person name="Loftus B."/>
        </authorList>
    </citation>
    <scope>NUCLEOTIDE SEQUENCE [LARGE SCALE GENOMIC DNA]</scope>
    <source>
        <strain evidence="3 4">Neff</strain>
    </source>
</reference>
<dbReference type="GeneID" id="14912340"/>
<name>L8GFK7_ACACF</name>
<dbReference type="OrthoDB" id="17328at2759"/>
<dbReference type="VEuPathDB" id="AmoebaDB:ACA1_273870"/>
<keyword evidence="4" id="KW-1185">Reference proteome</keyword>
<dbReference type="PANTHER" id="PTHR20948:SF2">
    <property type="entry name" value="TRANSMEMBRANE PROTEIN 164"/>
    <property type="match status" value="1"/>
</dbReference>
<evidence type="ECO:0000313" key="3">
    <source>
        <dbReference type="EMBL" id="ELR11875.1"/>
    </source>
</evidence>
<dbReference type="RefSeq" id="XP_004333888.1">
    <property type="nucleotide sequence ID" value="XM_004333840.1"/>
</dbReference>
<feature type="transmembrane region" description="Helical" evidence="2">
    <location>
        <begin position="168"/>
        <end position="190"/>
    </location>
</feature>
<evidence type="ECO:0000256" key="1">
    <source>
        <dbReference type="SAM" id="MobiDB-lite"/>
    </source>
</evidence>
<feature type="transmembrane region" description="Helical" evidence="2">
    <location>
        <begin position="202"/>
        <end position="221"/>
    </location>
</feature>
<dbReference type="PANTHER" id="PTHR20948">
    <property type="entry name" value="TRANSMEMBRANE PROTEIN 164"/>
    <property type="match status" value="1"/>
</dbReference>
<dbReference type="KEGG" id="acan:ACA1_273870"/>
<gene>
    <name evidence="3" type="ORF">ACA1_273870</name>
</gene>
<feature type="transmembrane region" description="Helical" evidence="2">
    <location>
        <begin position="228"/>
        <end position="247"/>
    </location>
</feature>
<feature type="transmembrane region" description="Helical" evidence="2">
    <location>
        <begin position="253"/>
        <end position="276"/>
    </location>
</feature>
<keyword evidence="2" id="KW-1133">Transmembrane helix</keyword>
<sequence>MATNPFTSSPLSSSAGYERDELEEFRSSTTAADDHEYQRVTSHHSVISLQHHNQAITSSPTTISSPAFPTQIPNLQIDRDDAGLLLPSSASSMDDDLYLMAEKMMHLPPSSAVAHEAGHGRLARWCPPLRPLGRLLRWLNPRIRHTNPSGGSLAGYWYISAEQHVLEFLLFNLTFAGLLVYFGINLVAHAPEKTPAEPTGTIIMYVLAGLLSLSFLYTIFYKWMTKSLIFLLQPCHVITTVELLVLFAPHGSFIDMTIVFNLMLYWVWNPLIAILQPDLRDYKHFRDLFNYFFQHALIILIPFYLLFTRQYDLYHWSWENLVHHCGLIIADNDDDDDDVQVSFNLQVLYHFFVLEVVNLFACTNLNYMMAPPPGPLEWFGPWYRVVMTCLSFGLTVGQRLLLVDGGRWLLGDILYDHVFHYFP</sequence>
<feature type="compositionally biased region" description="Polar residues" evidence="1">
    <location>
        <begin position="1"/>
        <end position="15"/>
    </location>
</feature>
<keyword evidence="2" id="KW-0472">Membrane</keyword>
<dbReference type="Pfam" id="PF14808">
    <property type="entry name" value="TMEM164"/>
    <property type="match status" value="1"/>
</dbReference>
<evidence type="ECO:0000256" key="2">
    <source>
        <dbReference type="SAM" id="Phobius"/>
    </source>
</evidence>
<dbReference type="InterPro" id="IPR026508">
    <property type="entry name" value="TMEM164"/>
</dbReference>
<dbReference type="EMBL" id="KB008146">
    <property type="protein sequence ID" value="ELR11875.1"/>
    <property type="molecule type" value="Genomic_DNA"/>
</dbReference>
<feature type="transmembrane region" description="Helical" evidence="2">
    <location>
        <begin position="347"/>
        <end position="370"/>
    </location>
</feature>